<dbReference type="SUPFAM" id="SSF56024">
    <property type="entry name" value="Phospholipase D/nuclease"/>
    <property type="match status" value="1"/>
</dbReference>
<sequence>MATSSIRDNHSHGTVGDFLKNSISTNSDVSIVSAYFTIYAYHHLKGNLDAINGLRFLFGEPAFIKSIDPDKTNARDFKIEDDRIVIPIESRLVQKQIAKECSEWIKNKTQIRSMVKPNFLHGKMYHIRQESGIEKAIAGSSNFTVNGLGLGGGKNIELNIIIDSDRDRQELREWFDSIWNDETGIVEDVKEQVLKYLEQLYVENEPEFIYFKTLYHIFEDYLDEQKRGGLLNERTGFFDSEIWNTLYDFQKDGVKGAINKILRHNGCIIADSVGLGKTYEALAVIKYFEMLNSRVLVLCPKKLTGNWTIYQAGQNHALNPFKKDRFNYTVLYHTDMARESGRSGANAIDLENFNWGAYDLVVIDESHNFKGNPVEKLKDDGSTKMNRAKWLMEKVVKSGAKTRVLMLSATPVNNSLRDLRNQIAFITEGDDQALWESCKIKDIGLTLKNAQTHFTTWADHRKNLQRGLKQLLERLDSAFFKLLDELTIARSRRHIKNFYKIESIGKFPERNRPHSVYPEIDLNNRFPSYDRLNKQILEYKLSVFNPSAYVKEEKQKKYEEIAASEVLAFKQKDRENFLIGMMKINFLKRLESSIESFEISMDRTIRKIEKLEEKINAFLKSNRNSSEESLEGLEPDEDELEESADDLEQWQVGKKLKFDLADLELDRWLEDLKKDKEALVDLYNNALAVTQERDAKLAELKRLIAEKVTKPFNGKNKKVIVFTAFADTAQYIYTNIKEWSFKELGLHSALVCGSYTRTSLGKNDYDSILLNFSPLSKNRSKMTSFTQSEEIDLLIATDCISEGQNLQDCDYLINYDIHWNPVRIIQRFGRIDRLGSLNDTIQLVNFWPTRDLDNYINLKERVEARMALVDVTATGEDNILNTEQIHELISDDLKYRNRQLKKLKEEVLDLEEMDESVSLTDFTLDDFRVELMNFLEGNRRRLKESPFGLYAIVPSPSGEHLDLHKGRGFSAVEMEIIKPGVIFCLAQKGETDGNEEVNPLNPYFLVYIRNDGTVRYNYTNAKQILEIFRLLCQDKKSPYEKLCELFNAETGNGESMDVYSALLKRAVSEVIKVFRKRGSQRLTSDRGALLIPKSRQANDMDGFELVTWLIIKAASHICVGAPNMLWSDYCFSDRNELA</sequence>
<evidence type="ECO:0008006" key="6">
    <source>
        <dbReference type="Google" id="ProtNLM"/>
    </source>
</evidence>
<dbReference type="InterPro" id="IPR049730">
    <property type="entry name" value="SNF2/RAD54-like_C"/>
</dbReference>
<dbReference type="SMART" id="SM00490">
    <property type="entry name" value="HELICc"/>
    <property type="match status" value="1"/>
</dbReference>
<dbReference type="AlphaFoldDB" id="A0A445MXJ8"/>
<dbReference type="Gene3D" id="3.40.50.300">
    <property type="entry name" value="P-loop containing nucleotide triphosphate hydrolases"/>
    <property type="match status" value="1"/>
</dbReference>
<dbReference type="SUPFAM" id="SSF52540">
    <property type="entry name" value="P-loop containing nucleoside triphosphate hydrolases"/>
    <property type="match status" value="2"/>
</dbReference>
<dbReference type="PROSITE" id="PS51194">
    <property type="entry name" value="HELICASE_CTER"/>
    <property type="match status" value="1"/>
</dbReference>
<dbReference type="GO" id="GO:0016787">
    <property type="term" value="F:hydrolase activity"/>
    <property type="evidence" value="ECO:0007669"/>
    <property type="project" value="UniProtKB-KW"/>
</dbReference>
<dbReference type="Pfam" id="PF13091">
    <property type="entry name" value="PLDc_2"/>
    <property type="match status" value="1"/>
</dbReference>
<dbReference type="InterPro" id="IPR000330">
    <property type="entry name" value="SNF2_N"/>
</dbReference>
<dbReference type="Gene3D" id="3.30.870.10">
    <property type="entry name" value="Endonuclease Chain A"/>
    <property type="match status" value="1"/>
</dbReference>
<dbReference type="PANTHER" id="PTHR45766">
    <property type="entry name" value="DNA ANNEALING HELICASE AND ENDONUCLEASE ZRANB3 FAMILY MEMBER"/>
    <property type="match status" value="1"/>
</dbReference>
<dbReference type="EMBL" id="OJIN01000132">
    <property type="protein sequence ID" value="SPD74216.1"/>
    <property type="molecule type" value="Genomic_DNA"/>
</dbReference>
<gene>
    <name evidence="5" type="ORF">PITCH_A2170001</name>
</gene>
<dbReference type="GO" id="GO:0031297">
    <property type="term" value="P:replication fork processing"/>
    <property type="evidence" value="ECO:0007669"/>
    <property type="project" value="TreeGrafter"/>
</dbReference>
<evidence type="ECO:0000256" key="2">
    <source>
        <dbReference type="SAM" id="Coils"/>
    </source>
</evidence>
<proteinExistence type="predicted"/>
<accession>A0A445MXJ8</accession>
<dbReference type="PROSITE" id="PS51192">
    <property type="entry name" value="HELICASE_ATP_BIND_1"/>
    <property type="match status" value="1"/>
</dbReference>
<dbReference type="InterPro" id="IPR027417">
    <property type="entry name" value="P-loop_NTPase"/>
</dbReference>
<dbReference type="InterPro" id="IPR014001">
    <property type="entry name" value="Helicase_ATP-bd"/>
</dbReference>
<dbReference type="GO" id="GO:0005524">
    <property type="term" value="F:ATP binding"/>
    <property type="evidence" value="ECO:0007669"/>
    <property type="project" value="InterPro"/>
</dbReference>
<dbReference type="InterPro" id="IPR025202">
    <property type="entry name" value="PLD-like_dom"/>
</dbReference>
<feature type="coiled-coil region" evidence="2">
    <location>
        <begin position="587"/>
        <end position="628"/>
    </location>
</feature>
<dbReference type="InterPro" id="IPR038718">
    <property type="entry name" value="SNF2-like_sf"/>
</dbReference>
<dbReference type="Pfam" id="PF00176">
    <property type="entry name" value="SNF2-rel_dom"/>
    <property type="match status" value="1"/>
</dbReference>
<keyword evidence="2" id="KW-0175">Coiled coil</keyword>
<evidence type="ECO:0000256" key="1">
    <source>
        <dbReference type="ARBA" id="ARBA00022801"/>
    </source>
</evidence>
<feature type="domain" description="Helicase C-terminal" evidence="4">
    <location>
        <begin position="699"/>
        <end position="911"/>
    </location>
</feature>
<keyword evidence="1" id="KW-0378">Hydrolase</keyword>
<organism evidence="5">
    <name type="scientific">uncultured Desulfobacterium sp</name>
    <dbReference type="NCBI Taxonomy" id="201089"/>
    <lineage>
        <taxon>Bacteria</taxon>
        <taxon>Pseudomonadati</taxon>
        <taxon>Thermodesulfobacteriota</taxon>
        <taxon>Desulfobacteria</taxon>
        <taxon>Desulfobacterales</taxon>
        <taxon>Desulfobacteriaceae</taxon>
        <taxon>Desulfobacterium</taxon>
        <taxon>environmental samples</taxon>
    </lineage>
</organism>
<dbReference type="CDD" id="cd09178">
    <property type="entry name" value="PLDc_N_Snf2_like"/>
    <property type="match status" value="1"/>
</dbReference>
<feature type="domain" description="Helicase ATP-binding" evidence="3">
    <location>
        <begin position="258"/>
        <end position="429"/>
    </location>
</feature>
<dbReference type="SMART" id="SM00487">
    <property type="entry name" value="DEXDc"/>
    <property type="match status" value="1"/>
</dbReference>
<dbReference type="CDD" id="cd18793">
    <property type="entry name" value="SF2_C_SNF"/>
    <property type="match status" value="1"/>
</dbReference>
<dbReference type="PANTHER" id="PTHR45766:SF6">
    <property type="entry name" value="SWI_SNF-RELATED MATRIX-ASSOCIATED ACTIN-DEPENDENT REGULATOR OF CHROMATIN SUBFAMILY A-LIKE PROTEIN 1"/>
    <property type="match status" value="1"/>
</dbReference>
<name>A0A445MXJ8_9BACT</name>
<evidence type="ECO:0000313" key="5">
    <source>
        <dbReference type="EMBL" id="SPD74216.1"/>
    </source>
</evidence>
<reference evidence="5" key="1">
    <citation type="submission" date="2018-01" db="EMBL/GenBank/DDBJ databases">
        <authorList>
            <person name="Regsiter A."/>
            <person name="William W."/>
        </authorList>
    </citation>
    <scope>NUCLEOTIDE SEQUENCE</scope>
    <source>
        <strain evidence="5">TRIP AH-1</strain>
    </source>
</reference>
<dbReference type="Pfam" id="PF00271">
    <property type="entry name" value="Helicase_C"/>
    <property type="match status" value="1"/>
</dbReference>
<dbReference type="GO" id="GO:0006281">
    <property type="term" value="P:DNA repair"/>
    <property type="evidence" value="ECO:0007669"/>
    <property type="project" value="TreeGrafter"/>
</dbReference>
<evidence type="ECO:0000259" key="4">
    <source>
        <dbReference type="PROSITE" id="PS51194"/>
    </source>
</evidence>
<dbReference type="Gene3D" id="3.40.50.10810">
    <property type="entry name" value="Tandem AAA-ATPase domain"/>
    <property type="match status" value="1"/>
</dbReference>
<protein>
    <recommendedName>
        <fullName evidence="6">ATP-dependent helicase</fullName>
    </recommendedName>
</protein>
<dbReference type="InterPro" id="IPR001650">
    <property type="entry name" value="Helicase_C-like"/>
</dbReference>
<evidence type="ECO:0000259" key="3">
    <source>
        <dbReference type="PROSITE" id="PS51192"/>
    </source>
</evidence>